<dbReference type="RefSeq" id="WP_179490036.1">
    <property type="nucleotide sequence ID" value="NZ_JACCBV010000001.1"/>
</dbReference>
<dbReference type="PROSITE" id="PS51257">
    <property type="entry name" value="PROKAR_LIPOPROTEIN"/>
    <property type="match status" value="1"/>
</dbReference>
<name>A0A7Y9GPD5_9MICO</name>
<dbReference type="Proteomes" id="UP000576969">
    <property type="component" value="Unassembled WGS sequence"/>
</dbReference>
<dbReference type="AlphaFoldDB" id="A0A7Y9GPD5"/>
<comment type="caution">
    <text evidence="2">The sequence shown here is derived from an EMBL/GenBank/DDBJ whole genome shotgun (WGS) entry which is preliminary data.</text>
</comment>
<keyword evidence="1" id="KW-0732">Signal</keyword>
<accession>A0A7Y9GPD5</accession>
<organism evidence="2 3">
    <name type="scientific">Microbacterium immunditiarum</name>
    <dbReference type="NCBI Taxonomy" id="337480"/>
    <lineage>
        <taxon>Bacteria</taxon>
        <taxon>Bacillati</taxon>
        <taxon>Actinomycetota</taxon>
        <taxon>Actinomycetes</taxon>
        <taxon>Micrococcales</taxon>
        <taxon>Microbacteriaceae</taxon>
        <taxon>Microbacterium</taxon>
    </lineage>
</organism>
<sequence>MLPRIVSGLVALLLVGAMATGCSGQPAPEPSTPSAPTFASDEEAFAAAEETYRAYVDALNAVDLSDPATFEPVFAWLTGDASADARQQLSEMHANGWQVEGTTAIVLAEGRPPGSAFATALNVCEDVSDVDVVDATGTSVVSGDRPDVQPVLVGFELSVTSPTGLLMSSIEGRQGPPLCEQ</sequence>
<evidence type="ECO:0000256" key="1">
    <source>
        <dbReference type="SAM" id="SignalP"/>
    </source>
</evidence>
<evidence type="ECO:0000313" key="2">
    <source>
        <dbReference type="EMBL" id="NYE20235.1"/>
    </source>
</evidence>
<evidence type="ECO:0008006" key="4">
    <source>
        <dbReference type="Google" id="ProtNLM"/>
    </source>
</evidence>
<feature type="signal peptide" evidence="1">
    <location>
        <begin position="1"/>
        <end position="19"/>
    </location>
</feature>
<proteinExistence type="predicted"/>
<evidence type="ECO:0000313" key="3">
    <source>
        <dbReference type="Proteomes" id="UP000576969"/>
    </source>
</evidence>
<protein>
    <recommendedName>
        <fullName evidence="4">Lipoprotein</fullName>
    </recommendedName>
</protein>
<keyword evidence="3" id="KW-1185">Reference proteome</keyword>
<feature type="chain" id="PRO_5030578527" description="Lipoprotein" evidence="1">
    <location>
        <begin position="20"/>
        <end position="181"/>
    </location>
</feature>
<dbReference type="EMBL" id="JACCBV010000001">
    <property type="protein sequence ID" value="NYE20235.1"/>
    <property type="molecule type" value="Genomic_DNA"/>
</dbReference>
<gene>
    <name evidence="2" type="ORF">BJ991_002263</name>
</gene>
<reference evidence="2 3" key="1">
    <citation type="submission" date="2020-07" db="EMBL/GenBank/DDBJ databases">
        <title>Sequencing the genomes of 1000 actinobacteria strains.</title>
        <authorList>
            <person name="Klenk H.-P."/>
        </authorList>
    </citation>
    <scope>NUCLEOTIDE SEQUENCE [LARGE SCALE GENOMIC DNA]</scope>
    <source>
        <strain evidence="2 3">DSM 24662</strain>
    </source>
</reference>